<dbReference type="Proteomes" id="UP001190700">
    <property type="component" value="Unassembled WGS sequence"/>
</dbReference>
<sequence length="105" mass="11128">MYSQLTSLVAGRSGGGHNENSAAQQGMEACTQHLLGNAEQGSASKAALLMTPPPSAKIPEKKMRRGNEIELGIHKGIVNGEIEAEEVEEGKSETILELLADWSVV</sequence>
<dbReference type="AlphaFoldDB" id="A0AAE0BQJ6"/>
<keyword evidence="3" id="KW-1185">Reference proteome</keyword>
<proteinExistence type="predicted"/>
<evidence type="ECO:0000313" key="3">
    <source>
        <dbReference type="Proteomes" id="UP001190700"/>
    </source>
</evidence>
<protein>
    <submittedName>
        <fullName evidence="2">Uncharacterized protein</fullName>
    </submittedName>
</protein>
<gene>
    <name evidence="2" type="ORF">CYMTET_50073</name>
</gene>
<reference evidence="2 3" key="1">
    <citation type="journal article" date="2015" name="Genome Biol. Evol.">
        <title>Comparative Genomics of a Bacterivorous Green Alga Reveals Evolutionary Causalities and Consequences of Phago-Mixotrophic Mode of Nutrition.</title>
        <authorList>
            <person name="Burns J.A."/>
            <person name="Paasch A."/>
            <person name="Narechania A."/>
            <person name="Kim E."/>
        </authorList>
    </citation>
    <scope>NUCLEOTIDE SEQUENCE [LARGE SCALE GENOMIC DNA]</scope>
    <source>
        <strain evidence="2 3">PLY_AMNH</strain>
    </source>
</reference>
<dbReference type="EMBL" id="LGRX02033750">
    <property type="protein sequence ID" value="KAK3240049.1"/>
    <property type="molecule type" value="Genomic_DNA"/>
</dbReference>
<name>A0AAE0BQJ6_9CHLO</name>
<comment type="caution">
    <text evidence="2">The sequence shown here is derived from an EMBL/GenBank/DDBJ whole genome shotgun (WGS) entry which is preliminary data.</text>
</comment>
<organism evidence="2 3">
    <name type="scientific">Cymbomonas tetramitiformis</name>
    <dbReference type="NCBI Taxonomy" id="36881"/>
    <lineage>
        <taxon>Eukaryota</taxon>
        <taxon>Viridiplantae</taxon>
        <taxon>Chlorophyta</taxon>
        <taxon>Pyramimonadophyceae</taxon>
        <taxon>Pyramimonadales</taxon>
        <taxon>Pyramimonadaceae</taxon>
        <taxon>Cymbomonas</taxon>
    </lineage>
</organism>
<evidence type="ECO:0000313" key="2">
    <source>
        <dbReference type="EMBL" id="KAK3240049.1"/>
    </source>
</evidence>
<feature type="region of interest" description="Disordered" evidence="1">
    <location>
        <begin position="1"/>
        <end position="27"/>
    </location>
</feature>
<evidence type="ECO:0000256" key="1">
    <source>
        <dbReference type="SAM" id="MobiDB-lite"/>
    </source>
</evidence>
<accession>A0AAE0BQJ6</accession>